<dbReference type="InterPro" id="IPR014718">
    <property type="entry name" value="GH-type_carb-bd"/>
</dbReference>
<gene>
    <name evidence="19" type="ORF">ACHAXA_010884</name>
</gene>
<feature type="compositionally biased region" description="Basic and acidic residues" evidence="17">
    <location>
        <begin position="703"/>
        <end position="716"/>
    </location>
</feature>
<evidence type="ECO:0000256" key="14">
    <source>
        <dbReference type="ARBA" id="ARBA00023277"/>
    </source>
</evidence>
<proteinExistence type="inferred from homology"/>
<evidence type="ECO:0000256" key="6">
    <source>
        <dbReference type="ARBA" id="ARBA00022846"/>
    </source>
</evidence>
<comment type="similarity">
    <text evidence="3">Belongs to the MNS1 family.</text>
</comment>
<dbReference type="SUPFAM" id="SSF74650">
    <property type="entry name" value="Galactose mutarotase-like"/>
    <property type="match status" value="1"/>
</dbReference>
<keyword evidence="14" id="KW-0119">Carbohydrate metabolism</keyword>
<evidence type="ECO:0000256" key="17">
    <source>
        <dbReference type="SAM" id="MobiDB-lite"/>
    </source>
</evidence>
<organism evidence="19 20">
    <name type="scientific">Cyclostephanos tholiformis</name>
    <dbReference type="NCBI Taxonomy" id="382380"/>
    <lineage>
        <taxon>Eukaryota</taxon>
        <taxon>Sar</taxon>
        <taxon>Stramenopiles</taxon>
        <taxon>Ochrophyta</taxon>
        <taxon>Bacillariophyta</taxon>
        <taxon>Coscinodiscophyceae</taxon>
        <taxon>Thalassiosirophycidae</taxon>
        <taxon>Stephanodiscales</taxon>
        <taxon>Stephanodiscaceae</taxon>
        <taxon>Cyclostephanos</taxon>
    </lineage>
</organism>
<evidence type="ECO:0000313" key="19">
    <source>
        <dbReference type="EMBL" id="KAL3808598.1"/>
    </source>
</evidence>
<dbReference type="Gene3D" id="2.70.98.10">
    <property type="match status" value="1"/>
</dbReference>
<feature type="region of interest" description="Disordered" evidence="17">
    <location>
        <begin position="56"/>
        <end position="78"/>
    </location>
</feature>
<keyword evidence="12" id="KW-0469">Meiosis</keyword>
<dbReference type="Pfam" id="PF13868">
    <property type="entry name" value="TPH"/>
    <property type="match status" value="1"/>
</dbReference>
<sequence>MPSSLLSSIVELPPLSIEDDDDGRSAPTRLIRRFRLTLDSTIVELSSLGASVTSVLLPRHNDGPSREDDDDDGHYHNHDDVVLSYASPLHQLYDGNRPYFGAIVGRVANRICDGKFHLMQRATNATGENDDGDADDITTKETYSLDKNDGPNHLHGGYDGFSNRIWDATVVSSSSSNDDDDDAEEEVRFELTSHNGDQGYPGGVVVMASYSLVRVVVDGRDGGAEGRVGARLRLVMRAHLAHGETLATPICLAGHSYFNLAGHSSPNRILDHVLRLPRCERYTPLNGASIPTREVRRVFDDDDDEVGVRGGSAMDFFTMGRSFRDALIVYGTEVVGLDRADAIANVSSRRDLAARVPAPDGGTGSNLVGSVVPYGLDHNYVIDGLDVDDGASTARLVAVLSHPPTRRSLRVYTTAPGLQVYTANYLDGNTPRPELCKDGSSYERWQGLCLETQTYPDSIYASDDDVDENDEFARGRCFVLRPGGTGYHHVVEYEFLTAVDFGFSVKAFRDRLRCITMKYKNIERDVAHKRAEEQRVSELKRYGDQTRWLSKCAEKEATVDQIREANLKARQAAEDEQRRLLIEKQGSRQREFAKKDSDQRIVVEMHRQRTEQERNEREMQRICETSDELKDLEQKLKIAYVNKERAAQYQEKLLLRKLENDREQAIEEKMDYDRQLDIQRQEEREKHRRMIQSAQKDVLQKQMLEKEEQKEKLKDETARDNKMIDDIIAKIKKEDELERESRTKKVEETRALVARYQHERRLQKEAIEKEQRLQEAEIQAYNKMMEQRHLKQEADRKRIESAKKRQWEKVVETTQNQMQTKEEYETLRNMFWEEELEAKQKKEEEDAIGRQMQQREEMMQENKAQIAAKKEMLEKMEQEERELVERMLQKFARDEEDELRMEENRCLFKQRYMAEANQQRQERGAILQQEKEREAKETEAQKKREEQRQRIIEEAKRLLLQKHAARLEGFLPKISKGDEQLLKKINT</sequence>
<dbReference type="Pfam" id="PF01263">
    <property type="entry name" value="Aldose_epim"/>
    <property type="match status" value="2"/>
</dbReference>
<dbReference type="InterPro" id="IPR043597">
    <property type="entry name" value="TPH_dom"/>
</dbReference>
<evidence type="ECO:0000256" key="9">
    <source>
        <dbReference type="ARBA" id="ARBA00023212"/>
    </source>
</evidence>
<evidence type="ECO:0000256" key="16">
    <source>
        <dbReference type="SAM" id="Coils"/>
    </source>
</evidence>
<evidence type="ECO:0000256" key="4">
    <source>
        <dbReference type="ARBA" id="ARBA00014813"/>
    </source>
</evidence>
<dbReference type="PANTHER" id="PTHR19265">
    <property type="entry name" value="MEIOSIS-SPECIFIC NUCLEAR STRUCTURAL PROTEIN 1"/>
    <property type="match status" value="1"/>
</dbReference>
<feature type="region of interest" description="Disordered" evidence="17">
    <location>
        <begin position="918"/>
        <end position="947"/>
    </location>
</feature>
<evidence type="ECO:0000256" key="11">
    <source>
        <dbReference type="ARBA" id="ARBA00023242"/>
    </source>
</evidence>
<evidence type="ECO:0000256" key="10">
    <source>
        <dbReference type="ARBA" id="ARBA00023235"/>
    </source>
</evidence>
<evidence type="ECO:0000256" key="12">
    <source>
        <dbReference type="ARBA" id="ARBA00023254"/>
    </source>
</evidence>
<evidence type="ECO:0000256" key="7">
    <source>
        <dbReference type="ARBA" id="ARBA00023054"/>
    </source>
</evidence>
<feature type="coiled-coil region" evidence="16">
    <location>
        <begin position="841"/>
        <end position="890"/>
    </location>
</feature>
<dbReference type="InterPro" id="IPR047215">
    <property type="entry name" value="Galactose_mutarotase-like"/>
</dbReference>
<dbReference type="GO" id="GO:0016853">
    <property type="term" value="F:isomerase activity"/>
    <property type="evidence" value="ECO:0007669"/>
    <property type="project" value="UniProtKB-KW"/>
</dbReference>
<reference evidence="19 20" key="1">
    <citation type="submission" date="2024-10" db="EMBL/GenBank/DDBJ databases">
        <title>Updated reference genomes for cyclostephanoid diatoms.</title>
        <authorList>
            <person name="Roberts W.R."/>
            <person name="Alverson A.J."/>
        </authorList>
    </citation>
    <scope>NUCLEOTIDE SEQUENCE [LARGE SCALE GENOMIC DNA]</scope>
    <source>
        <strain evidence="19 20">AJA228-03</strain>
    </source>
</reference>
<evidence type="ECO:0000259" key="18">
    <source>
        <dbReference type="Pfam" id="PF13868"/>
    </source>
</evidence>
<evidence type="ECO:0000313" key="20">
    <source>
        <dbReference type="Proteomes" id="UP001530377"/>
    </source>
</evidence>
<dbReference type="AlphaFoldDB" id="A0ABD3R757"/>
<evidence type="ECO:0000256" key="8">
    <source>
        <dbReference type="ARBA" id="ARBA00023069"/>
    </source>
</evidence>
<dbReference type="InterPro" id="IPR008183">
    <property type="entry name" value="Aldose_1/G6P_1-epimerase"/>
</dbReference>
<dbReference type="GO" id="GO:0005634">
    <property type="term" value="C:nucleus"/>
    <property type="evidence" value="ECO:0007669"/>
    <property type="project" value="UniProtKB-SubCell"/>
</dbReference>
<protein>
    <recommendedName>
        <fullName evidence="4">Meiosis-specific nuclear structural protein 1</fullName>
    </recommendedName>
</protein>
<keyword evidence="6" id="KW-0282">Flagellum</keyword>
<evidence type="ECO:0000256" key="15">
    <source>
        <dbReference type="ARBA" id="ARBA00046114"/>
    </source>
</evidence>
<accession>A0ABD3R757</accession>
<keyword evidence="9" id="KW-0206">Cytoskeleton</keyword>
<keyword evidence="20" id="KW-1185">Reference proteome</keyword>
<comment type="function">
    <text evidence="15">Microtubule inner protein (MIP) part of the dynein-decorated doublet microtubules (DMTs) in cilia axoneme, which is required for motile cilia beating. May play a role in the control of meiotic division and germ cell differentiation through regulation of pairing and recombination during meiosis. Required for sperm flagella assembly. May play a role in the assembly and function of the outer dynein arm-docking complex (ODA-DC). ODA-DC mediates outer dynein arms (ODA) binding onto the axonemal doublet microtubules.</text>
</comment>
<dbReference type="Proteomes" id="UP001530377">
    <property type="component" value="Unassembled WGS sequence"/>
</dbReference>
<feature type="region of interest" description="Disordered" evidence="17">
    <location>
        <begin position="695"/>
        <end position="716"/>
    </location>
</feature>
<comment type="caution">
    <text evidence="19">The sequence shown here is derived from an EMBL/GenBank/DDBJ whole genome shotgun (WGS) entry which is preliminary data.</text>
</comment>
<dbReference type="InterPro" id="IPR026504">
    <property type="entry name" value="MNS1"/>
</dbReference>
<keyword evidence="5" id="KW-0963">Cytoplasm</keyword>
<keyword evidence="11" id="KW-0539">Nucleus</keyword>
<evidence type="ECO:0000256" key="2">
    <source>
        <dbReference type="ARBA" id="ARBA00004611"/>
    </source>
</evidence>
<dbReference type="CDD" id="cd09019">
    <property type="entry name" value="galactose_mutarotase_like"/>
    <property type="match status" value="1"/>
</dbReference>
<keyword evidence="7 16" id="KW-0175">Coiled coil</keyword>
<evidence type="ECO:0000256" key="3">
    <source>
        <dbReference type="ARBA" id="ARBA00009158"/>
    </source>
</evidence>
<dbReference type="PANTHER" id="PTHR19265:SF0">
    <property type="entry name" value="MEIOSIS-SPECIFIC NUCLEAR STRUCTURAL PROTEIN 1"/>
    <property type="match status" value="1"/>
</dbReference>
<evidence type="ECO:0000256" key="1">
    <source>
        <dbReference type="ARBA" id="ARBA00004123"/>
    </source>
</evidence>
<name>A0ABD3R757_9STRA</name>
<keyword evidence="10" id="KW-0413">Isomerase</keyword>
<dbReference type="InterPro" id="IPR011013">
    <property type="entry name" value="Gal_mutarotase_sf_dom"/>
</dbReference>
<dbReference type="GO" id="GO:0051321">
    <property type="term" value="P:meiotic cell cycle"/>
    <property type="evidence" value="ECO:0007669"/>
    <property type="project" value="UniProtKB-KW"/>
</dbReference>
<comment type="subcellular location">
    <subcellularLocation>
        <location evidence="2">Cytoplasm</location>
        <location evidence="2">Cytoskeleton</location>
        <location evidence="2">Flagellum axoneme</location>
    </subcellularLocation>
    <subcellularLocation>
        <location evidence="1">Nucleus</location>
    </subcellularLocation>
</comment>
<dbReference type="EMBL" id="JALLPB020000485">
    <property type="protein sequence ID" value="KAL3808598.1"/>
    <property type="molecule type" value="Genomic_DNA"/>
</dbReference>
<evidence type="ECO:0000256" key="5">
    <source>
        <dbReference type="ARBA" id="ARBA00022490"/>
    </source>
</evidence>
<keyword evidence="13" id="KW-0966">Cell projection</keyword>
<keyword evidence="8" id="KW-0969">Cilium</keyword>
<feature type="compositionally biased region" description="Basic and acidic residues" evidence="17">
    <location>
        <begin position="929"/>
        <end position="947"/>
    </location>
</feature>
<evidence type="ECO:0000256" key="13">
    <source>
        <dbReference type="ARBA" id="ARBA00023273"/>
    </source>
</evidence>
<feature type="domain" description="Trichohyalin-plectin-homology" evidence="18">
    <location>
        <begin position="622"/>
        <end position="973"/>
    </location>
</feature>